<dbReference type="STRING" id="397948.Cmaq_1575"/>
<accession>A8M9S7</accession>
<evidence type="ECO:0000256" key="1">
    <source>
        <dbReference type="SAM" id="Phobius"/>
    </source>
</evidence>
<keyword evidence="1" id="KW-0812">Transmembrane</keyword>
<feature type="transmembrane region" description="Helical" evidence="1">
    <location>
        <begin position="43"/>
        <end position="62"/>
    </location>
</feature>
<evidence type="ECO:0000313" key="2">
    <source>
        <dbReference type="EMBL" id="ABW02398.1"/>
    </source>
</evidence>
<feature type="transmembrane region" description="Helical" evidence="1">
    <location>
        <begin position="12"/>
        <end position="31"/>
    </location>
</feature>
<dbReference type="eggNOG" id="arCOG10497">
    <property type="taxonomic scope" value="Archaea"/>
</dbReference>
<protein>
    <submittedName>
        <fullName evidence="2">Uncharacterized protein</fullName>
    </submittedName>
</protein>
<feature type="transmembrane region" description="Helical" evidence="1">
    <location>
        <begin position="203"/>
        <end position="227"/>
    </location>
</feature>
<sequence length="294" mass="32446">MVMICLGNYGLCIALLGSSLNIIYGYVLMSWGNAMIRRIGETHIFDTLLGFSMYIIALLILINQQHLMEMILNGLNLRVEYITQHIKVTQCSLTSYGNCVTVGEAIKKPIIDPGSASLAFSNMANALINSLTQLYVAEVTLTVLPFVSPVGYYLNDISRYFTWQAEWALVNTYMLYYLSTIAGYAMQLTALGASLIPIRQVRWIGGFLFSMGLVTPIYVVTMANWLVSQGLVISINPSLINDVKGIISLGTNLFSLGSRLEEFNVMVDVSMAIYSSILYGLSRLLGEVGLLINV</sequence>
<organism evidence="2 3">
    <name type="scientific">Caldivirga maquilingensis (strain ATCC 700844 / DSM 13496 / JCM 10307 / IC-167)</name>
    <dbReference type="NCBI Taxonomy" id="397948"/>
    <lineage>
        <taxon>Archaea</taxon>
        <taxon>Thermoproteota</taxon>
        <taxon>Thermoprotei</taxon>
        <taxon>Thermoproteales</taxon>
        <taxon>Thermoproteaceae</taxon>
        <taxon>Caldivirga</taxon>
    </lineage>
</organism>
<reference evidence="2 3" key="1">
    <citation type="submission" date="2007-10" db="EMBL/GenBank/DDBJ databases">
        <title>Complete sequence of Caldivirga maquilingensis IC-167.</title>
        <authorList>
            <consortium name="US DOE Joint Genome Institute"/>
            <person name="Copeland A."/>
            <person name="Lucas S."/>
            <person name="Lapidus A."/>
            <person name="Barry K."/>
            <person name="Glavina del Rio T."/>
            <person name="Dalin E."/>
            <person name="Tice H."/>
            <person name="Pitluck S."/>
            <person name="Saunders E."/>
            <person name="Brettin T."/>
            <person name="Bruce D."/>
            <person name="Detter J.C."/>
            <person name="Han C."/>
            <person name="Schmutz J."/>
            <person name="Larimer F."/>
            <person name="Land M."/>
            <person name="Hauser L."/>
            <person name="Kyrpides N."/>
            <person name="Ivanova N."/>
            <person name="Biddle J.F."/>
            <person name="Zhang Z."/>
            <person name="Fitz-Gibbon S.T."/>
            <person name="Lowe T.M."/>
            <person name="Saltikov C."/>
            <person name="House C.H."/>
            <person name="Richardson P."/>
        </authorList>
    </citation>
    <scope>NUCLEOTIDE SEQUENCE [LARGE SCALE GENOMIC DNA]</scope>
    <source>
        <strain evidence="3">ATCC 700844 / DSM 13496 / JCM 10307 / IC-167</strain>
    </source>
</reference>
<dbReference type="KEGG" id="cma:Cmaq_1575"/>
<evidence type="ECO:0000313" key="3">
    <source>
        <dbReference type="Proteomes" id="UP000001137"/>
    </source>
</evidence>
<dbReference type="AlphaFoldDB" id="A8M9S7"/>
<proteinExistence type="predicted"/>
<keyword evidence="1" id="KW-0472">Membrane</keyword>
<gene>
    <name evidence="2" type="ordered locus">Cmaq_1575</name>
</gene>
<feature type="transmembrane region" description="Helical" evidence="1">
    <location>
        <begin position="134"/>
        <end position="154"/>
    </location>
</feature>
<dbReference type="HOGENOM" id="CLU_945273_0_0_2"/>
<name>A8M9S7_CALMQ</name>
<keyword evidence="1" id="KW-1133">Transmembrane helix</keyword>
<dbReference type="EMBL" id="CP000852">
    <property type="protein sequence ID" value="ABW02398.1"/>
    <property type="molecule type" value="Genomic_DNA"/>
</dbReference>
<feature type="transmembrane region" description="Helical" evidence="1">
    <location>
        <begin position="174"/>
        <end position="196"/>
    </location>
</feature>
<keyword evidence="3" id="KW-1185">Reference proteome</keyword>
<dbReference type="Proteomes" id="UP000001137">
    <property type="component" value="Chromosome"/>
</dbReference>